<name>A0A0E0C3H5_9ORYZ</name>
<evidence type="ECO:0000313" key="2">
    <source>
        <dbReference type="EnsemblPlants" id="OMERI01G18000.1"/>
    </source>
</evidence>
<evidence type="ECO:0000313" key="3">
    <source>
        <dbReference type="Proteomes" id="UP000008021"/>
    </source>
</evidence>
<organism evidence="2">
    <name type="scientific">Oryza meridionalis</name>
    <dbReference type="NCBI Taxonomy" id="40149"/>
    <lineage>
        <taxon>Eukaryota</taxon>
        <taxon>Viridiplantae</taxon>
        <taxon>Streptophyta</taxon>
        <taxon>Embryophyta</taxon>
        <taxon>Tracheophyta</taxon>
        <taxon>Spermatophyta</taxon>
        <taxon>Magnoliopsida</taxon>
        <taxon>Liliopsida</taxon>
        <taxon>Poales</taxon>
        <taxon>Poaceae</taxon>
        <taxon>BOP clade</taxon>
        <taxon>Oryzoideae</taxon>
        <taxon>Oryzeae</taxon>
        <taxon>Oryzinae</taxon>
        <taxon>Oryza</taxon>
    </lineage>
</organism>
<dbReference type="Proteomes" id="UP000008021">
    <property type="component" value="Chromosome 1"/>
</dbReference>
<dbReference type="EnsemblPlants" id="OMERI01G18000.1">
    <property type="protein sequence ID" value="OMERI01G18000.1"/>
    <property type="gene ID" value="OMERI01G18000"/>
</dbReference>
<dbReference type="AlphaFoldDB" id="A0A0E0C3H5"/>
<protein>
    <submittedName>
        <fullName evidence="2">Uncharacterized protein</fullName>
    </submittedName>
</protein>
<feature type="compositionally biased region" description="Basic residues" evidence="1">
    <location>
        <begin position="1"/>
        <end position="15"/>
    </location>
</feature>
<accession>A0A0E0C3H5</accession>
<keyword evidence="3" id="KW-1185">Reference proteome</keyword>
<feature type="compositionally biased region" description="Basic and acidic residues" evidence="1">
    <location>
        <begin position="88"/>
        <end position="101"/>
    </location>
</feature>
<sequence>MEQKSSKRISFKRREKIASSRSRRVAGSSTSRIRAKKKYLSFKTVHTHEEPRNRFRPAAAAGRLPEAGSSGGRGVERRRDLRMRRRRGEREKKKENEKGREEEDGGLSGLILGKLVLTKE</sequence>
<evidence type="ECO:0000256" key="1">
    <source>
        <dbReference type="SAM" id="MobiDB-lite"/>
    </source>
</evidence>
<reference evidence="2" key="2">
    <citation type="submission" date="2018-05" db="EMBL/GenBank/DDBJ databases">
        <title>OmerRS3 (Oryza meridionalis Reference Sequence Version 3).</title>
        <authorList>
            <person name="Zhang J."/>
            <person name="Kudrna D."/>
            <person name="Lee S."/>
            <person name="Talag J."/>
            <person name="Welchert J."/>
            <person name="Wing R.A."/>
        </authorList>
    </citation>
    <scope>NUCLEOTIDE SEQUENCE [LARGE SCALE GENOMIC DNA]</scope>
    <source>
        <strain evidence="2">cv. OR44</strain>
    </source>
</reference>
<dbReference type="HOGENOM" id="CLU_2053380_0_0_1"/>
<dbReference type="Gramene" id="OMERI01G18000.1">
    <property type="protein sequence ID" value="OMERI01G18000.1"/>
    <property type="gene ID" value="OMERI01G18000"/>
</dbReference>
<feature type="region of interest" description="Disordered" evidence="1">
    <location>
        <begin position="1"/>
        <end position="105"/>
    </location>
</feature>
<reference evidence="2" key="1">
    <citation type="submission" date="2015-04" db="UniProtKB">
        <authorList>
            <consortium name="EnsemblPlants"/>
        </authorList>
    </citation>
    <scope>IDENTIFICATION</scope>
</reference>
<proteinExistence type="predicted"/>